<gene>
    <name evidence="8" type="ORF">SSX86_013110</name>
</gene>
<dbReference type="GO" id="GO:0046983">
    <property type="term" value="F:protein dimerization activity"/>
    <property type="evidence" value="ECO:0007669"/>
    <property type="project" value="InterPro"/>
</dbReference>
<keyword evidence="2" id="KW-0805">Transcription regulation</keyword>
<keyword evidence="9" id="KW-1185">Reference proteome</keyword>
<feature type="domain" description="BHLH" evidence="7">
    <location>
        <begin position="443"/>
        <end position="492"/>
    </location>
</feature>
<evidence type="ECO:0000256" key="3">
    <source>
        <dbReference type="ARBA" id="ARBA00023159"/>
    </source>
</evidence>
<evidence type="ECO:0000256" key="1">
    <source>
        <dbReference type="ARBA" id="ARBA00004123"/>
    </source>
</evidence>
<evidence type="ECO:0000256" key="6">
    <source>
        <dbReference type="SAM" id="MobiDB-lite"/>
    </source>
</evidence>
<dbReference type="GO" id="GO:0080090">
    <property type="term" value="P:regulation of primary metabolic process"/>
    <property type="evidence" value="ECO:0007669"/>
    <property type="project" value="UniProtKB-ARBA"/>
</dbReference>
<dbReference type="InterPro" id="IPR036638">
    <property type="entry name" value="HLH_DNA-bd_sf"/>
</dbReference>
<feature type="region of interest" description="Disordered" evidence="6">
    <location>
        <begin position="371"/>
        <end position="398"/>
    </location>
</feature>
<dbReference type="Pfam" id="PF14215">
    <property type="entry name" value="bHLH-MYC_N"/>
    <property type="match status" value="1"/>
</dbReference>
<reference evidence="8 9" key="1">
    <citation type="submission" date="2024-04" db="EMBL/GenBank/DDBJ databases">
        <title>The reference genome of an endangered Asteraceae, Deinandra increscens subsp. villosa, native to the Central Coast of California.</title>
        <authorList>
            <person name="Guilliams M."/>
            <person name="Hasenstab-Lehman K."/>
            <person name="Meyer R."/>
            <person name="Mcevoy S."/>
        </authorList>
    </citation>
    <scope>NUCLEOTIDE SEQUENCE [LARGE SCALE GENOMIC DNA]</scope>
    <source>
        <tissue evidence="8">Leaf</tissue>
    </source>
</reference>
<dbReference type="Pfam" id="PF22754">
    <property type="entry name" value="bHLH-TF_ACT-like_plant"/>
    <property type="match status" value="1"/>
</dbReference>
<dbReference type="SUPFAM" id="SSF47459">
    <property type="entry name" value="HLH, helix-loop-helix DNA-binding domain"/>
    <property type="match status" value="1"/>
</dbReference>
<dbReference type="Proteomes" id="UP001408789">
    <property type="component" value="Unassembled WGS sequence"/>
</dbReference>
<dbReference type="Pfam" id="PF00010">
    <property type="entry name" value="HLH"/>
    <property type="match status" value="1"/>
</dbReference>
<dbReference type="PANTHER" id="PTHR46266">
    <property type="entry name" value="TRANSCRIPTION FACTOR TT8"/>
    <property type="match status" value="1"/>
</dbReference>
<dbReference type="PROSITE" id="PS50888">
    <property type="entry name" value="BHLH"/>
    <property type="match status" value="1"/>
</dbReference>
<proteinExistence type="predicted"/>
<protein>
    <recommendedName>
        <fullName evidence="7">BHLH domain-containing protein</fullName>
    </recommendedName>
</protein>
<evidence type="ECO:0000313" key="9">
    <source>
        <dbReference type="Proteomes" id="UP001408789"/>
    </source>
</evidence>
<dbReference type="InterPro" id="IPR011598">
    <property type="entry name" value="bHLH_dom"/>
</dbReference>
<dbReference type="SMART" id="SM00353">
    <property type="entry name" value="HLH"/>
    <property type="match status" value="1"/>
</dbReference>
<feature type="region of interest" description="Disordered" evidence="6">
    <location>
        <begin position="225"/>
        <end position="270"/>
    </location>
</feature>
<dbReference type="AlphaFoldDB" id="A0AAP0DD15"/>
<keyword evidence="4" id="KW-0804">Transcription</keyword>
<dbReference type="EMBL" id="JBCNJP010000014">
    <property type="protein sequence ID" value="KAK9068994.1"/>
    <property type="molecule type" value="Genomic_DNA"/>
</dbReference>
<evidence type="ECO:0000256" key="5">
    <source>
        <dbReference type="ARBA" id="ARBA00023242"/>
    </source>
</evidence>
<feature type="compositionally biased region" description="Acidic residues" evidence="6">
    <location>
        <begin position="228"/>
        <end position="259"/>
    </location>
</feature>
<evidence type="ECO:0000256" key="2">
    <source>
        <dbReference type="ARBA" id="ARBA00023015"/>
    </source>
</evidence>
<evidence type="ECO:0000313" key="8">
    <source>
        <dbReference type="EMBL" id="KAK9068994.1"/>
    </source>
</evidence>
<evidence type="ECO:0000259" key="7">
    <source>
        <dbReference type="PROSITE" id="PS50888"/>
    </source>
</evidence>
<dbReference type="InterPro" id="IPR054502">
    <property type="entry name" value="bHLH-TF_ACT-like_plant"/>
</dbReference>
<evidence type="ECO:0000256" key="4">
    <source>
        <dbReference type="ARBA" id="ARBA00023163"/>
    </source>
</evidence>
<comment type="subcellular location">
    <subcellularLocation>
        <location evidence="1">Nucleus</location>
    </subcellularLocation>
</comment>
<dbReference type="PANTHER" id="PTHR46266:SF4">
    <property type="entry name" value="TRANSCRIPTION FACTOR TT8"/>
    <property type="match status" value="1"/>
</dbReference>
<name>A0AAP0DD15_9ASTR</name>
<accession>A0AAP0DD15</accession>
<dbReference type="Gene3D" id="4.10.280.10">
    <property type="entry name" value="Helix-loop-helix DNA-binding domain"/>
    <property type="match status" value="1"/>
</dbReference>
<keyword evidence="5" id="KW-0539">Nucleus</keyword>
<dbReference type="InterPro" id="IPR025610">
    <property type="entry name" value="MYC/MYB_N"/>
</dbReference>
<organism evidence="8 9">
    <name type="scientific">Deinandra increscens subsp. villosa</name>
    <dbReference type="NCBI Taxonomy" id="3103831"/>
    <lineage>
        <taxon>Eukaryota</taxon>
        <taxon>Viridiplantae</taxon>
        <taxon>Streptophyta</taxon>
        <taxon>Embryophyta</taxon>
        <taxon>Tracheophyta</taxon>
        <taxon>Spermatophyta</taxon>
        <taxon>Magnoliopsida</taxon>
        <taxon>eudicotyledons</taxon>
        <taxon>Gunneridae</taxon>
        <taxon>Pentapetalae</taxon>
        <taxon>asterids</taxon>
        <taxon>campanulids</taxon>
        <taxon>Asterales</taxon>
        <taxon>Asteraceae</taxon>
        <taxon>Asteroideae</taxon>
        <taxon>Heliantheae alliance</taxon>
        <taxon>Madieae</taxon>
        <taxon>Madiinae</taxon>
        <taxon>Deinandra</taxon>
    </lineage>
</organism>
<comment type="caution">
    <text evidence="8">The sequence shown here is derived from an EMBL/GenBank/DDBJ whole genome shotgun (WGS) entry which is preliminary data.</text>
</comment>
<keyword evidence="3" id="KW-0010">Activator</keyword>
<sequence>MATSYDGLKHMLQSAVQSVQWTYIIFWKFSPQQRVLEWGDGYYNGAIKTRKTVEPVEVSTEEAALSRSEQLRELYDSLASGEQQVAENQRPSVALSPEDLTESEWFYLMCASFSFAPGVGLVGKAYAKQQHLWLTDANEVDSNIFTRYILAKTVICIPLLNGVVELGTTDKVEETKEFIQHVKLFFMVGNNNLILPLPPKPTLSAHSSNTTFSPNQVPETIKRFENTDSMDEDLENEEDEEEEDEDNVDDVDDEGDENGPDSTCHVSSFQDNESAMVETNELLELGMSPDIRFGSPVDGSGSSNLDSSFNFLPTNLGDSSGAPAWSDNFEFRLQTSVIYDILEYSNRSLSMHAEELLAPEVNHFSRTVSTLLHHHHPPPRSDPDPPHRNSPIDSSFTSWTHQPDRLPLPATSQRLLKYTLFTLPFLHYSTTLTTPASRLRNEQLSASHVLAERRRREKLNERFVILRTLVPLVTKMDKASILGDTIEYVKELRKKVRDLEAGGGRFGMRAAEGGGGTAEEVEVSIIENDALVEMRCGFREGLLVDVVNKLREIGVEIRTVQSFVDGGMFTAEMRAKVKVRQGTYRKKVSITQVKKAIHQIISL</sequence>
<dbReference type="GO" id="GO:0005634">
    <property type="term" value="C:nucleus"/>
    <property type="evidence" value="ECO:0007669"/>
    <property type="project" value="UniProtKB-SubCell"/>
</dbReference>